<dbReference type="GeneID" id="93255424"/>
<organism evidence="1 2">
    <name type="scientific">Francisella noatunensis</name>
    <dbReference type="NCBI Taxonomy" id="657445"/>
    <lineage>
        <taxon>Bacteria</taxon>
        <taxon>Pseudomonadati</taxon>
        <taxon>Pseudomonadota</taxon>
        <taxon>Gammaproteobacteria</taxon>
        <taxon>Thiotrichales</taxon>
        <taxon>Francisellaceae</taxon>
        <taxon>Francisella</taxon>
    </lineage>
</organism>
<dbReference type="AlphaFoldDB" id="A0A9Q2QFJ3"/>
<dbReference type="EMBL" id="JACVKN010000124">
    <property type="protein sequence ID" value="MBK2065138.1"/>
    <property type="molecule type" value="Genomic_DNA"/>
</dbReference>
<accession>A0A9Q2QFJ3</accession>
<protein>
    <submittedName>
        <fullName evidence="1">Uncharacterized protein</fullName>
    </submittedName>
</protein>
<dbReference type="Proteomes" id="UP000701999">
    <property type="component" value="Unassembled WGS sequence"/>
</dbReference>
<evidence type="ECO:0000313" key="1">
    <source>
        <dbReference type="EMBL" id="MBK2065138.1"/>
    </source>
</evidence>
<name>A0A9Q2QFJ3_9GAMM</name>
<evidence type="ECO:0000313" key="2">
    <source>
        <dbReference type="Proteomes" id="UP000701999"/>
    </source>
</evidence>
<comment type="caution">
    <text evidence="1">The sequence shown here is derived from an EMBL/GenBank/DDBJ whole genome shotgun (WGS) entry which is preliminary data.</text>
</comment>
<keyword evidence="2" id="KW-1185">Reference proteome</keyword>
<gene>
    <name evidence="1" type="ORF">IB647_05510</name>
</gene>
<reference evidence="1 2" key="1">
    <citation type="submission" date="2020-09" db="EMBL/GenBank/DDBJ databases">
        <title>Development of specific Francisella tularensis PCR assay based on in-depth characterization of family Francisellaceae.</title>
        <authorList>
            <person name="Ohrman C."/>
            <person name="Sahl J."/>
            <person name="Sjodin A."/>
            <person name="Uneklint I."/>
            <person name="Ballard R."/>
            <person name="Karlsson L."/>
            <person name="Mcdonough R."/>
            <person name="Sundell D."/>
            <person name="Soria K."/>
            <person name="Brindeflk B."/>
            <person name="Vallesi A."/>
            <person name="Ramirez-Paredes J.G."/>
            <person name="Colquhoun D."/>
            <person name="Myrtennas K."/>
            <person name="Birdsell D."/>
            <person name="Johansson A."/>
            <person name="Wagner D."/>
            <person name="Forsman M."/>
        </authorList>
    </citation>
    <scope>NUCLEOTIDE SEQUENCE [LARGE SCALE GENOMIC DNA]</scope>
    <source>
        <strain evidence="1 2">FSC1140</strain>
    </source>
</reference>
<sequence>MALDIFSRKIQKEIKKDCLIVFLGQGPKIYKLVFELMIKKHPNPTPSITLRGSLKDDSILDLESSIMKYFIKKFQYVGNKPHVIFVDYVASGSSLQKLGSALSNNSPWPTTNFSHSYFCLGNKNESKIIKLKNNYDVIRPIEEA</sequence>
<proteinExistence type="predicted"/>
<dbReference type="RefSeq" id="WP_159184641.1">
    <property type="nucleotide sequence ID" value="NZ_JACVKM010000157.1"/>
</dbReference>